<dbReference type="GO" id="GO:0005886">
    <property type="term" value="C:plasma membrane"/>
    <property type="evidence" value="ECO:0007669"/>
    <property type="project" value="UniProtKB-SubCell"/>
</dbReference>
<dbReference type="RefSeq" id="WP_231959302.1">
    <property type="nucleotide sequence ID" value="NZ_LT629776.1"/>
</dbReference>
<feature type="transmembrane region" description="Helical" evidence="9">
    <location>
        <begin position="111"/>
        <end position="130"/>
    </location>
</feature>
<dbReference type="PANTHER" id="PTHR30413">
    <property type="entry name" value="INNER MEMBRANE TRANSPORT PERMEASE"/>
    <property type="match status" value="1"/>
</dbReference>
<evidence type="ECO:0000256" key="9">
    <source>
        <dbReference type="RuleBase" id="RU361157"/>
    </source>
</evidence>
<name>A0A1H1Q7X7_9CELL</name>
<feature type="transmembrane region" description="Helical" evidence="9">
    <location>
        <begin position="280"/>
        <end position="299"/>
    </location>
</feature>
<gene>
    <name evidence="11" type="ORF">SAMN04489860_1009</name>
</gene>
<keyword evidence="8 9" id="KW-0472">Membrane</keyword>
<evidence type="ECO:0000313" key="12">
    <source>
        <dbReference type="Proteomes" id="UP000185663"/>
    </source>
</evidence>
<proteinExistence type="inferred from homology"/>
<evidence type="ECO:0000256" key="7">
    <source>
        <dbReference type="ARBA" id="ARBA00022989"/>
    </source>
</evidence>
<reference evidence="11 12" key="1">
    <citation type="submission" date="2016-10" db="EMBL/GenBank/DDBJ databases">
        <authorList>
            <person name="de Groot N.N."/>
        </authorList>
    </citation>
    <scope>NUCLEOTIDE SEQUENCE [LARGE SCALE GENOMIC DNA]</scope>
    <source>
        <strain evidence="11 12">DSM 22126</strain>
    </source>
</reference>
<dbReference type="EMBL" id="LT629776">
    <property type="protein sequence ID" value="SDS19423.1"/>
    <property type="molecule type" value="Genomic_DNA"/>
</dbReference>
<feature type="domain" description="ABC transmembrane type-2" evidence="10">
    <location>
        <begin position="78"/>
        <end position="302"/>
    </location>
</feature>
<comment type="subcellular location">
    <subcellularLocation>
        <location evidence="1">Cell inner membrane</location>
        <topology evidence="1">Multi-pass membrane protein</topology>
    </subcellularLocation>
    <subcellularLocation>
        <location evidence="9">Cell membrane</location>
        <topology evidence="9">Multi-pass membrane protein</topology>
    </subcellularLocation>
</comment>
<organism evidence="11 12">
    <name type="scientific">Paraoerskovia marina</name>
    <dbReference type="NCBI Taxonomy" id="545619"/>
    <lineage>
        <taxon>Bacteria</taxon>
        <taxon>Bacillati</taxon>
        <taxon>Actinomycetota</taxon>
        <taxon>Actinomycetes</taxon>
        <taxon>Micrococcales</taxon>
        <taxon>Cellulomonadaceae</taxon>
        <taxon>Paraoerskovia</taxon>
    </lineage>
</organism>
<evidence type="ECO:0000313" key="11">
    <source>
        <dbReference type="EMBL" id="SDS19423.1"/>
    </source>
</evidence>
<feature type="transmembrane region" description="Helical" evidence="9">
    <location>
        <begin position="76"/>
        <end position="99"/>
    </location>
</feature>
<dbReference type="GO" id="GO:0140359">
    <property type="term" value="F:ABC-type transporter activity"/>
    <property type="evidence" value="ECO:0007669"/>
    <property type="project" value="InterPro"/>
</dbReference>
<feature type="transmembrane region" description="Helical" evidence="9">
    <location>
        <begin position="222"/>
        <end position="241"/>
    </location>
</feature>
<evidence type="ECO:0000256" key="3">
    <source>
        <dbReference type="ARBA" id="ARBA00022448"/>
    </source>
</evidence>
<protein>
    <recommendedName>
        <fullName evidence="9">Transport permease protein</fullName>
    </recommendedName>
</protein>
<dbReference type="InterPro" id="IPR013525">
    <property type="entry name" value="ABC2_TM"/>
</dbReference>
<keyword evidence="7 9" id="KW-1133">Transmembrane helix</keyword>
<keyword evidence="12" id="KW-1185">Reference proteome</keyword>
<keyword evidence="4 9" id="KW-1003">Cell membrane</keyword>
<dbReference type="Proteomes" id="UP000185663">
    <property type="component" value="Chromosome I"/>
</dbReference>
<keyword evidence="5" id="KW-0997">Cell inner membrane</keyword>
<comment type="similarity">
    <text evidence="2 9">Belongs to the ABC-2 integral membrane protein family.</text>
</comment>
<evidence type="ECO:0000259" key="10">
    <source>
        <dbReference type="PROSITE" id="PS51012"/>
    </source>
</evidence>
<evidence type="ECO:0000256" key="5">
    <source>
        <dbReference type="ARBA" id="ARBA00022519"/>
    </source>
</evidence>
<dbReference type="PANTHER" id="PTHR30413:SF8">
    <property type="entry name" value="TRANSPORT PERMEASE PROTEIN"/>
    <property type="match status" value="1"/>
</dbReference>
<keyword evidence="6 9" id="KW-0812">Transmembrane</keyword>
<feature type="transmembrane region" description="Helical" evidence="9">
    <location>
        <begin position="191"/>
        <end position="210"/>
    </location>
</feature>
<dbReference type="PROSITE" id="PS51012">
    <property type="entry name" value="ABC_TM2"/>
    <property type="match status" value="1"/>
</dbReference>
<evidence type="ECO:0000256" key="1">
    <source>
        <dbReference type="ARBA" id="ARBA00004429"/>
    </source>
</evidence>
<evidence type="ECO:0000256" key="6">
    <source>
        <dbReference type="ARBA" id="ARBA00022692"/>
    </source>
</evidence>
<dbReference type="STRING" id="545619.SAMN04489860_1009"/>
<feature type="transmembrane region" description="Helical" evidence="9">
    <location>
        <begin position="151"/>
        <end position="179"/>
    </location>
</feature>
<evidence type="ECO:0000256" key="4">
    <source>
        <dbReference type="ARBA" id="ARBA00022475"/>
    </source>
</evidence>
<sequence length="309" mass="34784">MSAPMLPRDASPAATSDLFNVLFDGPDVRTEVVSTGRLRPVGERPSLNEYTRQLWQRRHFLVAEARAKVTAGTRETLLGTAWLILKPVLDGLTYYLVFGLLLQTDRGIRNFLGYLVIGVFMFSFTSRCVTGGAQSIATGRNMIRAFAFPRASLPIAVILRELINMVWVFLAMIVLIYSLPEPEITTWRVTLVPLIFALQVIFCTGLALLLARWTAAVPDVKVIVQFAMRLWLYGSAVFFSYDRFLSHPTVLNLMEANPMFRVLDMTRDCMLYGVTPDTTSWLVLGSWAFGMLAVGYVVFWRAEESYGRA</sequence>
<accession>A0A1H1Q7X7</accession>
<dbReference type="AlphaFoldDB" id="A0A1H1Q7X7"/>
<dbReference type="GO" id="GO:0015920">
    <property type="term" value="P:lipopolysaccharide transport"/>
    <property type="evidence" value="ECO:0007669"/>
    <property type="project" value="TreeGrafter"/>
</dbReference>
<evidence type="ECO:0000256" key="8">
    <source>
        <dbReference type="ARBA" id="ARBA00023136"/>
    </source>
</evidence>
<dbReference type="InterPro" id="IPR047817">
    <property type="entry name" value="ABC2_TM_bact-type"/>
</dbReference>
<keyword evidence="3 9" id="KW-0813">Transport</keyword>
<dbReference type="Pfam" id="PF01061">
    <property type="entry name" value="ABC2_membrane"/>
    <property type="match status" value="1"/>
</dbReference>
<evidence type="ECO:0000256" key="2">
    <source>
        <dbReference type="ARBA" id="ARBA00007783"/>
    </source>
</evidence>